<dbReference type="Pfam" id="PF11093">
    <property type="entry name" value="Mitochondr_Som1"/>
    <property type="match status" value="1"/>
</dbReference>
<sequence>MSPPTPVLARAEVRRIYSEQLNNPEKFECSLKSLSQNECTFVVSPDSSVIQQTICIPFKRLFQRCLVPYVRTVDGKKHTGRKWINIEVTDLATNDQRAKYGSEVERFLTAEQELTRWMQNQVEER</sequence>
<proteinExistence type="predicted"/>
<organism evidence="1 2">
    <name type="scientific">Sungouiella intermedia</name>
    <dbReference type="NCBI Taxonomy" id="45354"/>
    <lineage>
        <taxon>Eukaryota</taxon>
        <taxon>Fungi</taxon>
        <taxon>Dikarya</taxon>
        <taxon>Ascomycota</taxon>
        <taxon>Saccharomycotina</taxon>
        <taxon>Pichiomycetes</taxon>
        <taxon>Metschnikowiaceae</taxon>
        <taxon>Sungouiella</taxon>
    </lineage>
</organism>
<name>A0A1L0BG03_9ASCO</name>
<dbReference type="AlphaFoldDB" id="A0A1L0BG03"/>
<dbReference type="InterPro" id="IPR024645">
    <property type="entry name" value="Mitochondr_Som1"/>
</dbReference>
<evidence type="ECO:0000313" key="1">
    <source>
        <dbReference type="EMBL" id="SGZ49199.1"/>
    </source>
</evidence>
<accession>A0A1L0BG03</accession>
<reference evidence="2" key="1">
    <citation type="submission" date="2016-10" db="EMBL/GenBank/DDBJ databases">
        <authorList>
            <person name="Geijer C."/>
            <person name="Jareborg N."/>
            <person name="Dainat J."/>
        </authorList>
    </citation>
    <scope>NUCLEOTIDE SEQUENCE [LARGE SCALE GENOMIC DNA]</scope>
    <source>
        <strain evidence="2">PYCC 4715</strain>
    </source>
</reference>
<gene>
    <name evidence="1" type="ORF">SAMEA4029009_CIC11G00000000256</name>
</gene>
<evidence type="ECO:0000313" key="2">
    <source>
        <dbReference type="Proteomes" id="UP000182259"/>
    </source>
</evidence>
<dbReference type="GO" id="GO:0042720">
    <property type="term" value="C:mitochondrial inner membrane peptidase complex"/>
    <property type="evidence" value="ECO:0007669"/>
    <property type="project" value="InterPro"/>
</dbReference>
<dbReference type="Proteomes" id="UP000182259">
    <property type="component" value="Chromosome I"/>
</dbReference>
<protein>
    <submittedName>
        <fullName evidence="1">CIC11C00000000256</fullName>
    </submittedName>
</protein>
<dbReference type="EMBL" id="LT635764">
    <property type="protein sequence ID" value="SGZ49199.1"/>
    <property type="molecule type" value="Genomic_DNA"/>
</dbReference>